<dbReference type="RefSeq" id="WP_102874254.1">
    <property type="nucleotide sequence ID" value="NZ_CP010705.1"/>
</dbReference>
<reference evidence="1 2" key="2">
    <citation type="journal article" date="2017" name="Int. J. Syst. Evol. Microbiol.">
        <title>Adaptation of Surface-Associated Bacteria to the Open Ocean: A Genomically Distinct Subpopulation of Phaeobacter gallaeciensis Colonizes Pacific Mesozooplankton.</title>
        <authorList>
            <person name="Freese H.M."/>
            <person name="Methner A."/>
            <person name="Overmann J."/>
        </authorList>
    </citation>
    <scope>NUCLEOTIDE SEQUENCE [LARGE SCALE GENOMIC DNA]</scope>
    <source>
        <strain evidence="1 2">P66</strain>
    </source>
</reference>
<reference evidence="1 2" key="1">
    <citation type="journal article" date="2017" name="Genome Biol. Evol.">
        <title>Trajectories and Drivers of Genome Evolution in Surface-Associated Marine Phaeobacter.</title>
        <authorList>
            <person name="Freese H.M."/>
            <person name="Sikorski J."/>
            <person name="Bunk B."/>
            <person name="Scheuner C."/>
            <person name="Meier-Kolthoff J.P."/>
            <person name="Sproer C."/>
            <person name="Gram L."/>
            <person name="Overmann J."/>
        </authorList>
    </citation>
    <scope>NUCLEOTIDE SEQUENCE [LARGE SCALE GENOMIC DNA]</scope>
    <source>
        <strain evidence="1 2">P66</strain>
    </source>
</reference>
<sequence>MSRPLANITKETLAPLWARHDIPVDRIASALGVSRQAVSYKAKSLGLPSRAKVRRCYVDDETFTRMWNAGVCSTDMAAHFGYTHRSAIGTRRRILGLPARTRGKGGTNSGGWHQTISLTQFFEAELAAAMQAEAQQRKAAQ</sequence>
<proteinExistence type="predicted"/>
<gene>
    <name evidence="1" type="ORF">PhaeoP66_01703</name>
</gene>
<accession>A0ABM6RDI9</accession>
<protein>
    <submittedName>
        <fullName evidence="1">Uncharacterized protein</fullName>
    </submittedName>
</protein>
<evidence type="ECO:0000313" key="2">
    <source>
        <dbReference type="Proteomes" id="UP000236536"/>
    </source>
</evidence>
<dbReference type="EMBL" id="CP010705">
    <property type="protein sequence ID" value="AUQ94485.1"/>
    <property type="molecule type" value="Genomic_DNA"/>
</dbReference>
<dbReference type="Gene3D" id="1.10.10.60">
    <property type="entry name" value="Homeodomain-like"/>
    <property type="match status" value="1"/>
</dbReference>
<name>A0ABM6RDI9_9RHOB</name>
<evidence type="ECO:0000313" key="1">
    <source>
        <dbReference type="EMBL" id="AUQ94485.1"/>
    </source>
</evidence>
<dbReference type="Proteomes" id="UP000236536">
    <property type="component" value="Chromosome"/>
</dbReference>
<keyword evidence="2" id="KW-1185">Reference proteome</keyword>
<organism evidence="1 2">
    <name type="scientific">Phaeobacter inhibens</name>
    <dbReference type="NCBI Taxonomy" id="221822"/>
    <lineage>
        <taxon>Bacteria</taxon>
        <taxon>Pseudomonadati</taxon>
        <taxon>Pseudomonadota</taxon>
        <taxon>Alphaproteobacteria</taxon>
        <taxon>Rhodobacterales</taxon>
        <taxon>Roseobacteraceae</taxon>
        <taxon>Phaeobacter</taxon>
    </lineage>
</organism>